<name>D0LL24_HALO1</name>
<gene>
    <name evidence="2" type="ordered locus">Hoch_4247</name>
</gene>
<dbReference type="EMBL" id="CP001804">
    <property type="protein sequence ID" value="ACY16744.1"/>
    <property type="molecule type" value="Genomic_DNA"/>
</dbReference>
<dbReference type="Pfam" id="PF12973">
    <property type="entry name" value="Cupin_7"/>
    <property type="match status" value="2"/>
</dbReference>
<dbReference type="KEGG" id="hoh:Hoch_4247"/>
<keyword evidence="3" id="KW-1185">Reference proteome</keyword>
<dbReference type="InterPro" id="IPR025979">
    <property type="entry name" value="ChrR-like_cupin_dom"/>
</dbReference>
<accession>D0LL24</accession>
<dbReference type="Proteomes" id="UP000001880">
    <property type="component" value="Chromosome"/>
</dbReference>
<feature type="domain" description="ChrR-like cupin" evidence="1">
    <location>
        <begin position="129"/>
        <end position="234"/>
    </location>
</feature>
<dbReference type="Gene3D" id="2.60.120.10">
    <property type="entry name" value="Jelly Rolls"/>
    <property type="match status" value="1"/>
</dbReference>
<dbReference type="InterPro" id="IPR014710">
    <property type="entry name" value="RmlC-like_jellyroll"/>
</dbReference>
<proteinExistence type="predicted"/>
<dbReference type="SUPFAM" id="SSF51182">
    <property type="entry name" value="RmlC-like cupins"/>
    <property type="match status" value="2"/>
</dbReference>
<evidence type="ECO:0000313" key="2">
    <source>
        <dbReference type="EMBL" id="ACY16744.1"/>
    </source>
</evidence>
<evidence type="ECO:0000313" key="3">
    <source>
        <dbReference type="Proteomes" id="UP000001880"/>
    </source>
</evidence>
<protein>
    <submittedName>
        <fullName evidence="2">Anti-ECFsigma factor, ChrR</fullName>
    </submittedName>
</protein>
<dbReference type="InterPro" id="IPR011051">
    <property type="entry name" value="RmlC_Cupin_sf"/>
</dbReference>
<sequence length="236" mass="25849">MEAPPPAGLRADLSQLAIVHTDELEWQPSPSPTVWRKRLELRGDSERGRVTSVVRYDPESSFPAHDHPEGEEILVLSGVFSDERGDFPAGSYFLNPPGFAHAPHSHEGCVIFVKLRQYADLGVHTRASVCVNARSAAWLQPLEHEGVSTLPLYPPAGAGAYFPERVALWRVPAGTRLAATEHPGGAEMFVLSGRCQDEHGSYRSGSWVRYPPGSRSSLVAHEDCELYRKHGHLAGA</sequence>
<dbReference type="RefSeq" id="WP_012829342.1">
    <property type="nucleotide sequence ID" value="NC_013440.1"/>
</dbReference>
<evidence type="ECO:0000259" key="1">
    <source>
        <dbReference type="Pfam" id="PF12973"/>
    </source>
</evidence>
<reference evidence="2 3" key="1">
    <citation type="journal article" date="2010" name="Stand. Genomic Sci.">
        <title>Complete genome sequence of Haliangium ochraceum type strain (SMP-2).</title>
        <authorList>
            <consortium name="US DOE Joint Genome Institute (JGI-PGF)"/>
            <person name="Ivanova N."/>
            <person name="Daum C."/>
            <person name="Lang E."/>
            <person name="Abt B."/>
            <person name="Kopitz M."/>
            <person name="Saunders E."/>
            <person name="Lapidus A."/>
            <person name="Lucas S."/>
            <person name="Glavina Del Rio T."/>
            <person name="Nolan M."/>
            <person name="Tice H."/>
            <person name="Copeland A."/>
            <person name="Cheng J.F."/>
            <person name="Chen F."/>
            <person name="Bruce D."/>
            <person name="Goodwin L."/>
            <person name="Pitluck S."/>
            <person name="Mavromatis K."/>
            <person name="Pati A."/>
            <person name="Mikhailova N."/>
            <person name="Chen A."/>
            <person name="Palaniappan K."/>
            <person name="Land M."/>
            <person name="Hauser L."/>
            <person name="Chang Y.J."/>
            <person name="Jeffries C.D."/>
            <person name="Detter J.C."/>
            <person name="Brettin T."/>
            <person name="Rohde M."/>
            <person name="Goker M."/>
            <person name="Bristow J."/>
            <person name="Markowitz V."/>
            <person name="Eisen J.A."/>
            <person name="Hugenholtz P."/>
            <person name="Kyrpides N.C."/>
            <person name="Klenk H.P."/>
        </authorList>
    </citation>
    <scope>NUCLEOTIDE SEQUENCE [LARGE SCALE GENOMIC DNA]</scope>
    <source>
        <strain evidence="3">DSM 14365 / CIP 107738 / JCM 11303 / AJ 13395 / SMP-2</strain>
    </source>
</reference>
<dbReference type="eggNOG" id="COG1917">
    <property type="taxonomic scope" value="Bacteria"/>
</dbReference>
<dbReference type="STRING" id="502025.Hoch_4247"/>
<dbReference type="HOGENOM" id="CLU_111523_0_0_7"/>
<feature type="domain" description="ChrR-like cupin" evidence="1">
    <location>
        <begin position="15"/>
        <end position="118"/>
    </location>
</feature>
<dbReference type="CDD" id="cd20303">
    <property type="entry name" value="cupin_ChrR_1"/>
    <property type="match status" value="1"/>
</dbReference>
<organism evidence="2 3">
    <name type="scientific">Haliangium ochraceum (strain DSM 14365 / JCM 11303 / SMP-2)</name>
    <dbReference type="NCBI Taxonomy" id="502025"/>
    <lineage>
        <taxon>Bacteria</taxon>
        <taxon>Pseudomonadati</taxon>
        <taxon>Myxococcota</taxon>
        <taxon>Polyangia</taxon>
        <taxon>Haliangiales</taxon>
        <taxon>Kofleriaceae</taxon>
        <taxon>Haliangium</taxon>
    </lineage>
</organism>
<dbReference type="AlphaFoldDB" id="D0LL24"/>